<evidence type="ECO:0000313" key="16">
    <source>
        <dbReference type="Proteomes" id="UP000299102"/>
    </source>
</evidence>
<keyword evidence="6" id="KW-0067">ATP-binding</keyword>
<evidence type="ECO:0000259" key="14">
    <source>
        <dbReference type="SMART" id="SM00968"/>
    </source>
</evidence>
<dbReference type="GO" id="GO:0005524">
    <property type="term" value="F:ATP binding"/>
    <property type="evidence" value="ECO:0007669"/>
    <property type="project" value="UniProtKB-KW"/>
</dbReference>
<evidence type="ECO:0000313" key="15">
    <source>
        <dbReference type="EMBL" id="GBP89828.1"/>
    </source>
</evidence>
<dbReference type="PIRSF" id="PIRSF005719">
    <property type="entry name" value="SMC"/>
    <property type="match status" value="1"/>
</dbReference>
<dbReference type="FunFam" id="3.40.50.300:FF:000481">
    <property type="entry name" value="Structural maintenance of chromosomes 4"/>
    <property type="match status" value="1"/>
</dbReference>
<feature type="compositionally biased region" description="Acidic residues" evidence="13">
    <location>
        <begin position="15"/>
        <end position="24"/>
    </location>
</feature>
<proteinExistence type="inferred from homology"/>
<dbReference type="InterPro" id="IPR003395">
    <property type="entry name" value="RecF/RecN/SMC_N"/>
</dbReference>
<evidence type="ECO:0000256" key="6">
    <source>
        <dbReference type="ARBA" id="ARBA00022840"/>
    </source>
</evidence>
<comment type="subcellular location">
    <subcellularLocation>
        <location evidence="1 11">Nucleus</location>
    </subcellularLocation>
</comment>
<evidence type="ECO:0000256" key="8">
    <source>
        <dbReference type="ARBA" id="ARBA00023067"/>
    </source>
</evidence>
<accession>A0A4C1ZQ26</accession>
<dbReference type="Gene3D" id="3.30.70.1620">
    <property type="match status" value="1"/>
</dbReference>
<feature type="coiled-coil region" evidence="12">
    <location>
        <begin position="778"/>
        <end position="892"/>
    </location>
</feature>
<dbReference type="Pfam" id="PF02463">
    <property type="entry name" value="SMC_N"/>
    <property type="match status" value="2"/>
</dbReference>
<dbReference type="Pfam" id="PF06470">
    <property type="entry name" value="SMC_hinge"/>
    <property type="match status" value="1"/>
</dbReference>
<evidence type="ECO:0000256" key="12">
    <source>
        <dbReference type="SAM" id="Coils"/>
    </source>
</evidence>
<evidence type="ECO:0000256" key="11">
    <source>
        <dbReference type="PIRNR" id="PIRNR005719"/>
    </source>
</evidence>
<feature type="coiled-coil region" evidence="12">
    <location>
        <begin position="267"/>
        <end position="294"/>
    </location>
</feature>
<evidence type="ECO:0000256" key="5">
    <source>
        <dbReference type="ARBA" id="ARBA00022776"/>
    </source>
</evidence>
<keyword evidence="4" id="KW-0547">Nucleotide-binding</keyword>
<keyword evidence="16" id="KW-1185">Reference proteome</keyword>
<dbReference type="Proteomes" id="UP000299102">
    <property type="component" value="Unassembled WGS sequence"/>
</dbReference>
<feature type="coiled-coil region" evidence="12">
    <location>
        <begin position="929"/>
        <end position="1022"/>
    </location>
</feature>
<dbReference type="GO" id="GO:0000796">
    <property type="term" value="C:condensin complex"/>
    <property type="evidence" value="ECO:0007669"/>
    <property type="project" value="TreeGrafter"/>
</dbReference>
<comment type="caution">
    <text evidence="15">The sequence shown here is derived from an EMBL/GenBank/DDBJ whole genome shotgun (WGS) entry which is preliminary data.</text>
</comment>
<evidence type="ECO:0000256" key="10">
    <source>
        <dbReference type="ARBA" id="ARBA00023306"/>
    </source>
</evidence>
<evidence type="ECO:0000256" key="4">
    <source>
        <dbReference type="ARBA" id="ARBA00022741"/>
    </source>
</evidence>
<feature type="compositionally biased region" description="Polar residues" evidence="13">
    <location>
        <begin position="25"/>
        <end position="42"/>
    </location>
</feature>
<name>A0A4C1ZQ26_EUMVA</name>
<protein>
    <recommendedName>
        <fullName evidence="11">Structural maintenance of chromosomes protein</fullName>
    </recommendedName>
</protein>
<keyword evidence="8" id="KW-0226">DNA condensation</keyword>
<dbReference type="Gene3D" id="3.40.50.300">
    <property type="entry name" value="P-loop containing nucleotide triphosphate hydrolases"/>
    <property type="match status" value="2"/>
</dbReference>
<dbReference type="InterPro" id="IPR027417">
    <property type="entry name" value="P-loop_NTPase"/>
</dbReference>
<dbReference type="STRING" id="151549.A0A4C1ZQ26"/>
<evidence type="ECO:0000256" key="13">
    <source>
        <dbReference type="SAM" id="MobiDB-lite"/>
    </source>
</evidence>
<evidence type="ECO:0000256" key="7">
    <source>
        <dbReference type="ARBA" id="ARBA00023054"/>
    </source>
</evidence>
<comment type="similarity">
    <text evidence="2">Belongs to the SMC family. SMC4 subfamily.</text>
</comment>
<dbReference type="InterPro" id="IPR010935">
    <property type="entry name" value="SMC_hinge"/>
</dbReference>
<keyword evidence="5" id="KW-0498">Mitosis</keyword>
<dbReference type="GO" id="GO:0005634">
    <property type="term" value="C:nucleus"/>
    <property type="evidence" value="ECO:0007669"/>
    <property type="project" value="UniProtKB-SubCell"/>
</dbReference>
<dbReference type="Gene3D" id="1.20.1060.20">
    <property type="match status" value="1"/>
</dbReference>
<feature type="compositionally biased region" description="Basic residues" evidence="13">
    <location>
        <begin position="1"/>
        <end position="10"/>
    </location>
</feature>
<dbReference type="SUPFAM" id="SSF52540">
    <property type="entry name" value="P-loop containing nucleoside triphosphate hydrolases"/>
    <property type="match status" value="1"/>
</dbReference>
<dbReference type="GO" id="GO:0016887">
    <property type="term" value="F:ATP hydrolysis activity"/>
    <property type="evidence" value="ECO:0007669"/>
    <property type="project" value="InterPro"/>
</dbReference>
<dbReference type="Gene3D" id="1.10.287.1490">
    <property type="match status" value="1"/>
</dbReference>
<dbReference type="FunFam" id="3.40.50.300:FF:000585">
    <property type="entry name" value="Structural maintenance of chromosomes 4"/>
    <property type="match status" value="1"/>
</dbReference>
<dbReference type="SMART" id="SM00968">
    <property type="entry name" value="SMC_hinge"/>
    <property type="match status" value="1"/>
</dbReference>
<feature type="domain" description="SMC hinge" evidence="14">
    <location>
        <begin position="613"/>
        <end position="729"/>
    </location>
</feature>
<evidence type="ECO:0000256" key="2">
    <source>
        <dbReference type="ARBA" id="ARBA00006005"/>
    </source>
</evidence>
<dbReference type="EMBL" id="BGZK01002033">
    <property type="protein sequence ID" value="GBP89828.1"/>
    <property type="molecule type" value="Genomic_DNA"/>
</dbReference>
<dbReference type="SUPFAM" id="SSF75553">
    <property type="entry name" value="Smc hinge domain"/>
    <property type="match status" value="1"/>
</dbReference>
<dbReference type="GO" id="GO:0007076">
    <property type="term" value="P:mitotic chromosome condensation"/>
    <property type="evidence" value="ECO:0007669"/>
    <property type="project" value="TreeGrafter"/>
</dbReference>
<keyword evidence="7 12" id="KW-0175">Coiled coil</keyword>
<gene>
    <name evidence="15" type="primary">smc4</name>
    <name evidence="15" type="ORF">EVAR_44858_1</name>
</gene>
<reference evidence="15 16" key="1">
    <citation type="journal article" date="2019" name="Commun. Biol.">
        <title>The bagworm genome reveals a unique fibroin gene that provides high tensile strength.</title>
        <authorList>
            <person name="Kono N."/>
            <person name="Nakamura H."/>
            <person name="Ohtoshi R."/>
            <person name="Tomita M."/>
            <person name="Numata K."/>
            <person name="Arakawa K."/>
        </authorList>
    </citation>
    <scope>NUCLEOTIDE SEQUENCE [LARGE SCALE GENOMIC DNA]</scope>
</reference>
<keyword evidence="9 11" id="KW-0539">Nucleus</keyword>
<dbReference type="PANTHER" id="PTHR18937">
    <property type="entry name" value="STRUCTURAL MAINTENANCE OF CHROMOSOMES SMC FAMILY MEMBER"/>
    <property type="match status" value="1"/>
</dbReference>
<evidence type="ECO:0000256" key="9">
    <source>
        <dbReference type="ARBA" id="ARBA00023242"/>
    </source>
</evidence>
<organism evidence="15 16">
    <name type="scientific">Eumeta variegata</name>
    <name type="common">Bagworm moth</name>
    <name type="synonym">Eumeta japonica</name>
    <dbReference type="NCBI Taxonomy" id="151549"/>
    <lineage>
        <taxon>Eukaryota</taxon>
        <taxon>Metazoa</taxon>
        <taxon>Ecdysozoa</taxon>
        <taxon>Arthropoda</taxon>
        <taxon>Hexapoda</taxon>
        <taxon>Insecta</taxon>
        <taxon>Pterygota</taxon>
        <taxon>Neoptera</taxon>
        <taxon>Endopterygota</taxon>
        <taxon>Lepidoptera</taxon>
        <taxon>Glossata</taxon>
        <taxon>Ditrysia</taxon>
        <taxon>Tineoidea</taxon>
        <taxon>Psychidae</taxon>
        <taxon>Oiketicinae</taxon>
        <taxon>Eumeta</taxon>
    </lineage>
</organism>
<keyword evidence="10" id="KW-0131">Cell cycle</keyword>
<sequence length="1433" mass="163193">MTMRKAKKKRTNAEEPMEVDDSLQDFETNGSTNTNNQHQQNGDIGDIDHISDEDEGGTRIGDIYIPPAPKPALTFDATGPRLIITHIVNENFKSYAGVQALGPFHKSFTAIIGPNGSGKSNVIDSMLFVFGYRASKIRSKKISVLIHSSSKHPNITSAKVAVHFCLIVDGEGEDFTIVPNSEIVVSRTAFKDNSSFYTLNGSRVQFKEVAKMLRSHGIDLDHNRFLILQGEVEQIAMMKPKAEKENDSGMLEYLEDIIGTSRYKEPIQKLAEKVEELSEARKEKLNRVRLVENEKQKLEQPMREAVEQMNLTNAASRTNNMLLQKYIYENNKIIENKNKELEELKSNLNTIDEKLNNIKADLQEKNTVLKNGSQKYETLQKKKEEISEKLQQCKRKSVTVQAETTQASKKKKNLEQLLEQEKTKLIDLELIPEKNTKEIEECEKLLDDHTQNKVKAEEEFQTLMASVRSKTRDLQENKDALQAKLMDLKKIVNEADHKYKVADSELKLYLSTEVNENEKLAKLKETYEKASQSLEEKKVLQSQLSSSVPDDEKKLSEMQIRLQNLKKEESTVLSQTRSLRSQLEESREAFTANRSRGRVLDSLMKEKQTGNLPGIFGRLGDLGGIDAKYDVAISTCCGALDNIVADSADTSQACINHLKKYDLGQATFIALDKMQHLVGQYQTKATYPENVPRLFDLIKVDDERTLPAFYYALRDTLVANDLEQATRIAYGKRRYRVVTLKGEVIETAGTMTGGKEIYRGRMGRSVQQKTKEQDPRTLKLQEDKLASLENRLQELNIEQVNLEDSMMSLQRSTREGKMTLNKLNVEMKSLSEQLPILKNQIKKQTEKVANSKVDIKQKDNLERVLKKTEEKLEKAKTDASQIEKQVNEVDKKIAAVASSKVKDLQKYVNELTEKIDKVSTGITKLKVAINTSVRNAKKCKDKINQMEAELKDTVKNLETFNNNKKQLTLESSQHQKEIEELEEQINEGSGEFTELKQEIAKLQSKENKIKSARLEANNAVCETEKKVKSCKDKTPIWQADLLAHNYSKKIAPSKIVSRCYFLYQSAKTKSFHKIESYLDVGNYTTIKTNARVRSCQLSQQNRSEPRHRHRFTEVRNKITAFLLVNQHARSTRATRRAFPFLSCRDLLHIRIRFSSASIYADADVEIDADVPHLNRIKLEDPGLDGVLGIEKPAPLEKHTSEELETITVEELRNKLAAQKARLGDTKPNLQAIQDYKAKEDLYLKRAAELDEITAKRNDMRSLYEQLRKRRSTEFLSGFNTITAKLKEMYQMITLGGDAELELVDSLDPFTEGIQFSVRPPNKSWKNISNLSGGEKTLSSLALVFALHYYKPTPLYVMDEIDAALDFKNISIVANYIKERTKNAQFIIISLRYNMFEVSNRLVGIYKTEDCTQSVAIDNKIPEPSRDLGDTVNE</sequence>
<keyword evidence="3" id="KW-0132">Cell division</keyword>
<dbReference type="InterPro" id="IPR024704">
    <property type="entry name" value="SMC"/>
</dbReference>
<dbReference type="PANTHER" id="PTHR18937:SF172">
    <property type="entry name" value="STRUCTURAL MAINTENANCE OF CHROMOSOMES PROTEIN"/>
    <property type="match status" value="1"/>
</dbReference>
<feature type="coiled-coil region" evidence="12">
    <location>
        <begin position="327"/>
        <end position="568"/>
    </location>
</feature>
<feature type="region of interest" description="Disordered" evidence="13">
    <location>
        <begin position="1"/>
        <end position="52"/>
    </location>
</feature>
<dbReference type="SUPFAM" id="SSF57997">
    <property type="entry name" value="Tropomyosin"/>
    <property type="match status" value="1"/>
</dbReference>
<evidence type="ECO:0000256" key="1">
    <source>
        <dbReference type="ARBA" id="ARBA00004123"/>
    </source>
</evidence>
<evidence type="ECO:0000256" key="3">
    <source>
        <dbReference type="ARBA" id="ARBA00022618"/>
    </source>
</evidence>
<dbReference type="InterPro" id="IPR036277">
    <property type="entry name" value="SMC_hinge_sf"/>
</dbReference>
<dbReference type="GO" id="GO:0051301">
    <property type="term" value="P:cell division"/>
    <property type="evidence" value="ECO:0007669"/>
    <property type="project" value="UniProtKB-KW"/>
</dbReference>
<dbReference type="OrthoDB" id="5575062at2759"/>